<accession>W1J6F1</accession>
<sequence length="59" mass="6588">MKIQIETNNDVNISVVLDVVKGFIEKTDKTKNDLYFVQTNGMIITLKETSSGNINARAN</sequence>
<gene>
    <name evidence="1" type="ORF">XCR1_2980012</name>
</gene>
<comment type="caution">
    <text evidence="1">The sequence shown here is derived from an EMBL/GenBank/DDBJ whole genome shotgun (WGS) entry which is preliminary data.</text>
</comment>
<evidence type="ECO:0000313" key="1">
    <source>
        <dbReference type="EMBL" id="CDL86309.1"/>
    </source>
</evidence>
<dbReference type="EMBL" id="CBXE010000221">
    <property type="protein sequence ID" value="CDL86309.1"/>
    <property type="molecule type" value="Genomic_DNA"/>
</dbReference>
<dbReference type="Proteomes" id="UP000019197">
    <property type="component" value="Unassembled WGS sequence"/>
</dbReference>
<organism evidence="1 2">
    <name type="scientific">Xenorhabdus cabanillasii JM26</name>
    <dbReference type="NCBI Taxonomy" id="1427517"/>
    <lineage>
        <taxon>Bacteria</taxon>
        <taxon>Pseudomonadati</taxon>
        <taxon>Pseudomonadota</taxon>
        <taxon>Gammaproteobacteria</taxon>
        <taxon>Enterobacterales</taxon>
        <taxon>Morganellaceae</taxon>
        <taxon>Xenorhabdus</taxon>
    </lineage>
</organism>
<evidence type="ECO:0000313" key="2">
    <source>
        <dbReference type="Proteomes" id="UP000019197"/>
    </source>
</evidence>
<dbReference type="AlphaFoldDB" id="W1J6F1"/>
<protein>
    <submittedName>
        <fullName evidence="1">Uncharacterized protein</fullName>
    </submittedName>
</protein>
<name>W1J6F1_9GAMM</name>
<proteinExistence type="predicted"/>
<dbReference type="RefSeq" id="WP_038265743.1">
    <property type="nucleotide sequence ID" value="NZ_CAWLVK010000221.1"/>
</dbReference>
<reference evidence="1 2" key="1">
    <citation type="submission" date="2013-11" db="EMBL/GenBank/DDBJ databases">
        <title>Draft genome sequence and annotation of the entomopathogenic bacterium, Xenorhabdus cabanillasi strain JM26.</title>
        <authorList>
            <person name="Gualtieri M."/>
            <person name="Ogier J.C."/>
            <person name="Pages S."/>
            <person name="Givaudan A."/>
            <person name="Gaudriault S."/>
        </authorList>
    </citation>
    <scope>NUCLEOTIDE SEQUENCE [LARGE SCALE GENOMIC DNA]</scope>
    <source>
        <strain evidence="1 2">JM26</strain>
    </source>
</reference>